<dbReference type="InterPro" id="IPR018313">
    <property type="entry name" value="SBP_3_CS"/>
</dbReference>
<dbReference type="PANTHER" id="PTHR35936">
    <property type="entry name" value="MEMBRANE-BOUND LYTIC MUREIN TRANSGLYCOSYLASE F"/>
    <property type="match status" value="1"/>
</dbReference>
<dbReference type="HOGENOM" id="CLU_019602_18_2_9"/>
<evidence type="ECO:0000256" key="1">
    <source>
        <dbReference type="ARBA" id="ARBA00004196"/>
    </source>
</evidence>
<dbReference type="PROSITE" id="PS01039">
    <property type="entry name" value="SBP_BACTERIAL_3"/>
    <property type="match status" value="1"/>
</dbReference>
<dbReference type="GO" id="GO:0030313">
    <property type="term" value="C:cell envelope"/>
    <property type="evidence" value="ECO:0007669"/>
    <property type="project" value="UniProtKB-SubCell"/>
</dbReference>
<evidence type="ECO:0000313" key="7">
    <source>
        <dbReference type="EMBL" id="EHO63232.1"/>
    </source>
</evidence>
<accession>H1CZN4</accession>
<proteinExistence type="inferred from homology"/>
<comment type="caution">
    <text evidence="7">The sequence shown here is derived from an EMBL/GenBank/DDBJ whole genome shotgun (WGS) entry which is preliminary data.</text>
</comment>
<dbReference type="STRING" id="742743.HMPREF9453_00822"/>
<dbReference type="Proteomes" id="UP000003277">
    <property type="component" value="Unassembled WGS sequence"/>
</dbReference>
<evidence type="ECO:0000256" key="4">
    <source>
        <dbReference type="RuleBase" id="RU003744"/>
    </source>
</evidence>
<dbReference type="EMBL" id="ADLT01000018">
    <property type="protein sequence ID" value="EHO63232.1"/>
    <property type="molecule type" value="Genomic_DNA"/>
</dbReference>
<sequence length="281" mass="29886">MNKTMKVILLGTALTAAMISAGCGDSSTSKSSAASGSSQSKLMQTIKQRGKLIVGTSSGYPPYVFVDAESPDKKVIGLDMEMCKQIADKLGVPMEVQDMSFSALLSSVTAGKVDIAVGGVSPTPEREKAMAFSDLYLPTEQKLLVRKEDQHTFKTLADLKGKVLGAEKSTTQEATAQKVEGATAIGLSSVPDAVLQLKNGKLDGIVLEGVVSKQYLVYNDDLALADVQFDGAKKVSAVALQKGNDDVLKIINDVIKQDTESGQFDKWVDEYSRIAIEKAGK</sequence>
<evidence type="ECO:0000313" key="8">
    <source>
        <dbReference type="Proteomes" id="UP000003277"/>
    </source>
</evidence>
<dbReference type="OrthoDB" id="9774451at2"/>
<feature type="chain" id="PRO_5039535517" description="Solute-binding protein family 3/N-terminal domain-containing protein" evidence="5">
    <location>
        <begin position="22"/>
        <end position="281"/>
    </location>
</feature>
<keyword evidence="8" id="KW-1185">Reference proteome</keyword>
<dbReference type="RefSeq" id="WP_008859326.1">
    <property type="nucleotide sequence ID" value="NZ_JH591187.1"/>
</dbReference>
<gene>
    <name evidence="7" type="ORF">HMPREF9453_00822</name>
</gene>
<evidence type="ECO:0000256" key="5">
    <source>
        <dbReference type="SAM" id="SignalP"/>
    </source>
</evidence>
<reference evidence="7 8" key="1">
    <citation type="submission" date="2011-11" db="EMBL/GenBank/DDBJ databases">
        <title>The Genome Sequence of Dialister succinatiphilus YIT 11850.</title>
        <authorList>
            <consortium name="The Broad Institute Genome Sequencing Platform"/>
            <person name="Earl A."/>
            <person name="Ward D."/>
            <person name="Feldgarden M."/>
            <person name="Gevers D."/>
            <person name="Morotomi M."/>
            <person name="Young S.K."/>
            <person name="Zeng Q."/>
            <person name="Gargeya S."/>
            <person name="Fitzgerald M."/>
            <person name="Haas B."/>
            <person name="Abouelleil A."/>
            <person name="Alvarado L."/>
            <person name="Arachchi H.M."/>
            <person name="Berlin A."/>
            <person name="Brown A."/>
            <person name="Chapman S.B."/>
            <person name="Dunbar C."/>
            <person name="Gearin G."/>
            <person name="Goldberg J."/>
            <person name="Griggs A."/>
            <person name="Gujja S."/>
            <person name="Heiman D."/>
            <person name="Howarth C."/>
            <person name="Lui A."/>
            <person name="MacDonald P.J.P."/>
            <person name="Montmayeur A."/>
            <person name="Murphy C."/>
            <person name="Neiman D."/>
            <person name="Pearson M."/>
            <person name="Priest M."/>
            <person name="Roberts A."/>
            <person name="Saif S."/>
            <person name="Shea T."/>
            <person name="Sisk P."/>
            <person name="Stolte C."/>
            <person name="Sykes S."/>
            <person name="Wortman J."/>
            <person name="Nusbaum C."/>
            <person name="Birren B."/>
        </authorList>
    </citation>
    <scope>NUCLEOTIDE SEQUENCE [LARGE SCALE GENOMIC DNA]</scope>
    <source>
        <strain evidence="7 8">YIT 11850</strain>
    </source>
</reference>
<dbReference type="GeneID" id="98912042"/>
<name>H1CZN4_9FIRM</name>
<feature type="signal peptide" evidence="5">
    <location>
        <begin position="1"/>
        <end position="21"/>
    </location>
</feature>
<dbReference type="InterPro" id="IPR001638">
    <property type="entry name" value="Solute-binding_3/MltF_N"/>
</dbReference>
<comment type="similarity">
    <text evidence="2 4">Belongs to the bacterial solute-binding protein 3 family.</text>
</comment>
<dbReference type="Gene3D" id="3.40.190.10">
    <property type="entry name" value="Periplasmic binding protein-like II"/>
    <property type="match status" value="2"/>
</dbReference>
<organism evidence="7 8">
    <name type="scientific">Dialister succinatiphilus YIT 11850</name>
    <dbReference type="NCBI Taxonomy" id="742743"/>
    <lineage>
        <taxon>Bacteria</taxon>
        <taxon>Bacillati</taxon>
        <taxon>Bacillota</taxon>
        <taxon>Negativicutes</taxon>
        <taxon>Veillonellales</taxon>
        <taxon>Veillonellaceae</taxon>
        <taxon>Dialister</taxon>
    </lineage>
</organism>
<evidence type="ECO:0000259" key="6">
    <source>
        <dbReference type="SMART" id="SM00062"/>
    </source>
</evidence>
<dbReference type="AlphaFoldDB" id="H1CZN4"/>
<comment type="subcellular location">
    <subcellularLocation>
        <location evidence="1">Cell envelope</location>
    </subcellularLocation>
</comment>
<evidence type="ECO:0000256" key="3">
    <source>
        <dbReference type="ARBA" id="ARBA00022729"/>
    </source>
</evidence>
<dbReference type="PANTHER" id="PTHR35936:SF17">
    <property type="entry name" value="ARGININE-BINDING EXTRACELLULAR PROTEIN ARTP"/>
    <property type="match status" value="1"/>
</dbReference>
<dbReference type="PATRIC" id="fig|742743.3.peg.834"/>
<dbReference type="SMART" id="SM00062">
    <property type="entry name" value="PBPb"/>
    <property type="match status" value="1"/>
</dbReference>
<evidence type="ECO:0000256" key="2">
    <source>
        <dbReference type="ARBA" id="ARBA00010333"/>
    </source>
</evidence>
<keyword evidence="3 5" id="KW-0732">Signal</keyword>
<dbReference type="Pfam" id="PF00497">
    <property type="entry name" value="SBP_bac_3"/>
    <property type="match status" value="1"/>
</dbReference>
<dbReference type="eggNOG" id="COG0834">
    <property type="taxonomic scope" value="Bacteria"/>
</dbReference>
<dbReference type="SUPFAM" id="SSF53850">
    <property type="entry name" value="Periplasmic binding protein-like II"/>
    <property type="match status" value="1"/>
</dbReference>
<protein>
    <recommendedName>
        <fullName evidence="6">Solute-binding protein family 3/N-terminal domain-containing protein</fullName>
    </recommendedName>
</protein>
<dbReference type="PROSITE" id="PS51257">
    <property type="entry name" value="PROKAR_LIPOPROTEIN"/>
    <property type="match status" value="1"/>
</dbReference>
<feature type="domain" description="Solute-binding protein family 3/N-terminal" evidence="6">
    <location>
        <begin position="51"/>
        <end position="275"/>
    </location>
</feature>